<feature type="chain" id="PRO_5038767014" evidence="1">
    <location>
        <begin position="20"/>
        <end position="256"/>
    </location>
</feature>
<name>A0A9D1M392_9PROT</name>
<reference evidence="2" key="2">
    <citation type="journal article" date="2021" name="PeerJ">
        <title>Extensive microbial diversity within the chicken gut microbiome revealed by metagenomics and culture.</title>
        <authorList>
            <person name="Gilroy R."/>
            <person name="Ravi A."/>
            <person name="Getino M."/>
            <person name="Pursley I."/>
            <person name="Horton D.L."/>
            <person name="Alikhan N.F."/>
            <person name="Baker D."/>
            <person name="Gharbi K."/>
            <person name="Hall N."/>
            <person name="Watson M."/>
            <person name="Adriaenssens E.M."/>
            <person name="Foster-Nyarko E."/>
            <person name="Jarju S."/>
            <person name="Secka A."/>
            <person name="Antonio M."/>
            <person name="Oren A."/>
            <person name="Chaudhuri R.R."/>
            <person name="La Ragione R."/>
            <person name="Hildebrand F."/>
            <person name="Pallen M.J."/>
        </authorList>
    </citation>
    <scope>NUCLEOTIDE SEQUENCE</scope>
    <source>
        <strain evidence="2">ChiW3-316</strain>
    </source>
</reference>
<protein>
    <submittedName>
        <fullName evidence="2">Uncharacterized protein</fullName>
    </submittedName>
</protein>
<evidence type="ECO:0000313" key="3">
    <source>
        <dbReference type="Proteomes" id="UP000824107"/>
    </source>
</evidence>
<gene>
    <name evidence="2" type="ORF">IAD20_02210</name>
</gene>
<accession>A0A9D1M392</accession>
<keyword evidence="1" id="KW-0732">Signal</keyword>
<comment type="caution">
    <text evidence="2">The sequence shown here is derived from an EMBL/GenBank/DDBJ whole genome shotgun (WGS) entry which is preliminary data.</text>
</comment>
<evidence type="ECO:0000256" key="1">
    <source>
        <dbReference type="SAM" id="SignalP"/>
    </source>
</evidence>
<dbReference type="Proteomes" id="UP000824107">
    <property type="component" value="Unassembled WGS sequence"/>
</dbReference>
<evidence type="ECO:0000313" key="2">
    <source>
        <dbReference type="EMBL" id="HIU52874.1"/>
    </source>
</evidence>
<organism evidence="2 3">
    <name type="scientific">Candidatus Scatocola faecipullorum</name>
    <dbReference type="NCBI Taxonomy" id="2840917"/>
    <lineage>
        <taxon>Bacteria</taxon>
        <taxon>Pseudomonadati</taxon>
        <taxon>Pseudomonadota</taxon>
        <taxon>Alphaproteobacteria</taxon>
        <taxon>Rhodospirillales</taxon>
        <taxon>Rhodospirillaceae</taxon>
        <taxon>Rhodospirillaceae incertae sedis</taxon>
        <taxon>Candidatus Scatocola</taxon>
    </lineage>
</organism>
<reference evidence="2" key="1">
    <citation type="submission" date="2020-10" db="EMBL/GenBank/DDBJ databases">
        <authorList>
            <person name="Gilroy R."/>
        </authorList>
    </citation>
    <scope>NUCLEOTIDE SEQUENCE</scope>
    <source>
        <strain evidence="2">ChiW3-316</strain>
    </source>
</reference>
<feature type="signal peptide" evidence="1">
    <location>
        <begin position="1"/>
        <end position="19"/>
    </location>
</feature>
<sequence length="256" mass="29078">MKKFAAGLSILLLSSCLQAGDYSILPQRNSFFEAWDSYPIDYYDTDLQLVKSEYITEREFEPNKILSAYVGYSVADLKTYRKDFFKAEYVRPAMDGVLNSASIPVAYTKKEKLQVIGEVTIDGERYMLLPTKQDKAVVLINGDGVPYEKMGQIRNGRLVLMLPDYIPYPANFYFEPVITSKTEQTKPVKGYDIKYGGVKLDRMLFTYYDYSSSGGDNGRFENISFPNKPGLIDIYGVGIKVLHAGNQKLDYILMPE</sequence>
<dbReference type="EMBL" id="DVNC01000020">
    <property type="protein sequence ID" value="HIU52874.1"/>
    <property type="molecule type" value="Genomic_DNA"/>
</dbReference>
<dbReference type="AlphaFoldDB" id="A0A9D1M392"/>
<proteinExistence type="predicted"/>
<dbReference type="PROSITE" id="PS51257">
    <property type="entry name" value="PROKAR_LIPOPROTEIN"/>
    <property type="match status" value="1"/>
</dbReference>